<keyword evidence="4 6" id="KW-1133">Transmembrane helix</keyword>
<dbReference type="RefSeq" id="WP_374037084.1">
    <property type="nucleotide sequence ID" value="NZ_CP169082.1"/>
</dbReference>
<evidence type="ECO:0000256" key="5">
    <source>
        <dbReference type="ARBA" id="ARBA00023136"/>
    </source>
</evidence>
<dbReference type="PANTHER" id="PTHR30250:SF11">
    <property type="entry name" value="O-ANTIGEN TRANSPORTER-RELATED"/>
    <property type="match status" value="1"/>
</dbReference>
<keyword evidence="8" id="KW-1185">Reference proteome</keyword>
<feature type="transmembrane region" description="Helical" evidence="6">
    <location>
        <begin position="246"/>
        <end position="270"/>
    </location>
</feature>
<protein>
    <submittedName>
        <fullName evidence="7">Lipopolysaccharide biosynthesis protein</fullName>
    </submittedName>
</protein>
<feature type="transmembrane region" description="Helical" evidence="6">
    <location>
        <begin position="282"/>
        <end position="302"/>
    </location>
</feature>
<evidence type="ECO:0000256" key="3">
    <source>
        <dbReference type="ARBA" id="ARBA00022692"/>
    </source>
</evidence>
<name>A0ABW0FTT5_9CAUL</name>
<evidence type="ECO:0000313" key="8">
    <source>
        <dbReference type="Proteomes" id="UP001596152"/>
    </source>
</evidence>
<evidence type="ECO:0000256" key="1">
    <source>
        <dbReference type="ARBA" id="ARBA00004651"/>
    </source>
</evidence>
<feature type="transmembrane region" description="Helical" evidence="6">
    <location>
        <begin position="199"/>
        <end position="220"/>
    </location>
</feature>
<dbReference type="InterPro" id="IPR002797">
    <property type="entry name" value="Polysacc_synth"/>
</dbReference>
<dbReference type="EMBL" id="JBHSLF010000020">
    <property type="protein sequence ID" value="MFC5344353.1"/>
    <property type="molecule type" value="Genomic_DNA"/>
</dbReference>
<feature type="transmembrane region" description="Helical" evidence="6">
    <location>
        <begin position="350"/>
        <end position="370"/>
    </location>
</feature>
<dbReference type="Proteomes" id="UP001596152">
    <property type="component" value="Unassembled WGS sequence"/>
</dbReference>
<evidence type="ECO:0000313" key="7">
    <source>
        <dbReference type="EMBL" id="MFC5344353.1"/>
    </source>
</evidence>
<comment type="caution">
    <text evidence="7">The sequence shown here is derived from an EMBL/GenBank/DDBJ whole genome shotgun (WGS) entry which is preliminary data.</text>
</comment>
<gene>
    <name evidence="7" type="ORF">ACFPIE_10530</name>
</gene>
<accession>A0ABW0FTT5</accession>
<feature type="transmembrane region" description="Helical" evidence="6">
    <location>
        <begin position="140"/>
        <end position="164"/>
    </location>
</feature>
<dbReference type="Pfam" id="PF01943">
    <property type="entry name" value="Polysacc_synt"/>
    <property type="match status" value="1"/>
</dbReference>
<keyword evidence="5 6" id="KW-0472">Membrane</keyword>
<organism evidence="7 8">
    <name type="scientific">Brevundimonas staleyi</name>
    <dbReference type="NCBI Taxonomy" id="74326"/>
    <lineage>
        <taxon>Bacteria</taxon>
        <taxon>Pseudomonadati</taxon>
        <taxon>Pseudomonadota</taxon>
        <taxon>Alphaproteobacteria</taxon>
        <taxon>Caulobacterales</taxon>
        <taxon>Caulobacteraceae</taxon>
        <taxon>Brevundimonas</taxon>
    </lineage>
</organism>
<keyword evidence="3 6" id="KW-0812">Transmembrane</keyword>
<keyword evidence="2" id="KW-1003">Cell membrane</keyword>
<comment type="subcellular location">
    <subcellularLocation>
        <location evidence="1">Cell membrane</location>
        <topology evidence="1">Multi-pass membrane protein</topology>
    </subcellularLocation>
</comment>
<feature type="transmembrane region" description="Helical" evidence="6">
    <location>
        <begin position="112"/>
        <end position="134"/>
    </location>
</feature>
<dbReference type="PANTHER" id="PTHR30250">
    <property type="entry name" value="PST FAMILY PREDICTED COLANIC ACID TRANSPORTER"/>
    <property type="match status" value="1"/>
</dbReference>
<evidence type="ECO:0000256" key="2">
    <source>
        <dbReference type="ARBA" id="ARBA00022475"/>
    </source>
</evidence>
<reference evidence="8" key="1">
    <citation type="journal article" date="2019" name="Int. J. Syst. Evol. Microbiol.">
        <title>The Global Catalogue of Microorganisms (GCM) 10K type strain sequencing project: providing services to taxonomists for standard genome sequencing and annotation.</title>
        <authorList>
            <consortium name="The Broad Institute Genomics Platform"/>
            <consortium name="The Broad Institute Genome Sequencing Center for Infectious Disease"/>
            <person name="Wu L."/>
            <person name="Ma J."/>
        </authorList>
    </citation>
    <scope>NUCLEOTIDE SEQUENCE [LARGE SCALE GENOMIC DNA]</scope>
    <source>
        <strain evidence="8">JCM 12125</strain>
    </source>
</reference>
<sequence>MSPETLLARLSPSTAGARLSALIARARPAVLVSLGSRALEAAAKFALYALAARALGGHDAGRFFLALGVIQIVSTVARLGLEKPITRHVAAELAVGDVAAARRAAGTAGGSILTASIAAGLLLAGAAPVIAQHWTGQADMALPLMLAALIIPVQNLAFAVAYVLIGLERGAAGQMVMNALPPVLSLIALALGADSLGRLLVAYAGSFGLCALLGLTLVLATRWSHRHPQVAPGAAMAGLWSGARRLMVVDVCQAALITIPVLILGAFSAPDAVSTFSLCNRLAMLVTIVVLSLGAMSAPHFARHHRLEDWTALRAAAIDNRRLTLMLCLPLIAALALGSVPLLGLLNVPVAGGVPVLLILLTGQLAYCLFPSRDLLLAMAGEERILRRNSLWQLAFCVALSFVLTPTFGAVGAALASAAIWIGGALAVASAARRKLPQLGL</sequence>
<dbReference type="InterPro" id="IPR050833">
    <property type="entry name" value="Poly_Biosynth_Transport"/>
</dbReference>
<proteinExistence type="predicted"/>
<evidence type="ECO:0000256" key="4">
    <source>
        <dbReference type="ARBA" id="ARBA00022989"/>
    </source>
</evidence>
<feature type="transmembrane region" description="Helical" evidence="6">
    <location>
        <begin position="176"/>
        <end position="193"/>
    </location>
</feature>
<evidence type="ECO:0000256" key="6">
    <source>
        <dbReference type="SAM" id="Phobius"/>
    </source>
</evidence>
<feature type="transmembrane region" description="Helical" evidence="6">
    <location>
        <begin position="391"/>
        <end position="408"/>
    </location>
</feature>
<feature type="transmembrane region" description="Helical" evidence="6">
    <location>
        <begin position="323"/>
        <end position="344"/>
    </location>
</feature>